<keyword evidence="1" id="KW-0547">Nucleotide-binding</keyword>
<dbReference type="Pfam" id="PF21068">
    <property type="entry name" value="ATPgraspMvdD"/>
    <property type="match status" value="1"/>
</dbReference>
<dbReference type="SUPFAM" id="SSF56059">
    <property type="entry name" value="Glutathione synthetase ATP-binding domain-like"/>
    <property type="match status" value="1"/>
</dbReference>
<dbReference type="EMBL" id="CP002584">
    <property type="protein sequence ID" value="ADZ80323.1"/>
    <property type="molecule type" value="Genomic_DNA"/>
</dbReference>
<dbReference type="PANTHER" id="PTHR21621:SF0">
    <property type="entry name" value="BETA-CITRYLGLUTAMATE SYNTHASE B-RELATED"/>
    <property type="match status" value="1"/>
</dbReference>
<organism evidence="3">
    <name type="scientific">Sphingobacterium sp. (strain 21)</name>
    <dbReference type="NCBI Taxonomy" id="743722"/>
    <lineage>
        <taxon>Bacteria</taxon>
        <taxon>Pseudomonadati</taxon>
        <taxon>Bacteroidota</taxon>
        <taxon>Sphingobacteriia</taxon>
        <taxon>Sphingobacteriales</taxon>
        <taxon>Sphingobacteriaceae</taxon>
        <taxon>Sphingobacterium</taxon>
    </lineage>
</organism>
<dbReference type="GO" id="GO:0046872">
    <property type="term" value="F:metal ion binding"/>
    <property type="evidence" value="ECO:0007669"/>
    <property type="project" value="InterPro"/>
</dbReference>
<dbReference type="InterPro" id="IPR011761">
    <property type="entry name" value="ATP-grasp"/>
</dbReference>
<dbReference type="GO" id="GO:0005737">
    <property type="term" value="C:cytoplasm"/>
    <property type="evidence" value="ECO:0007669"/>
    <property type="project" value="TreeGrafter"/>
</dbReference>
<dbReference type="STRING" id="743722.Sph21_3788"/>
<dbReference type="Gene3D" id="3.30.470.20">
    <property type="entry name" value="ATP-grasp fold, B domain"/>
    <property type="match status" value="1"/>
</dbReference>
<keyword evidence="1" id="KW-0067">ATP-binding</keyword>
<dbReference type="eggNOG" id="COG0189">
    <property type="taxonomic scope" value="Bacteria"/>
</dbReference>
<dbReference type="HOGENOM" id="CLU_055286_0_1_10"/>
<dbReference type="GO" id="GO:0018169">
    <property type="term" value="F:ribosomal S6-glutamic acid ligase activity"/>
    <property type="evidence" value="ECO:0007669"/>
    <property type="project" value="TreeGrafter"/>
</dbReference>
<dbReference type="GO" id="GO:0009432">
    <property type="term" value="P:SOS response"/>
    <property type="evidence" value="ECO:0007669"/>
    <property type="project" value="TreeGrafter"/>
</dbReference>
<dbReference type="PROSITE" id="PS50975">
    <property type="entry name" value="ATP_GRASP"/>
    <property type="match status" value="1"/>
</dbReference>
<dbReference type="KEGG" id="shg:Sph21_3788"/>
<proteinExistence type="predicted"/>
<evidence type="ECO:0000259" key="2">
    <source>
        <dbReference type="PROSITE" id="PS50975"/>
    </source>
</evidence>
<evidence type="ECO:0000256" key="1">
    <source>
        <dbReference type="PROSITE-ProRule" id="PRU00409"/>
    </source>
</evidence>
<dbReference type="PANTHER" id="PTHR21621">
    <property type="entry name" value="RIBOSOMAL PROTEIN S6 MODIFICATION PROTEIN"/>
    <property type="match status" value="1"/>
</dbReference>
<evidence type="ECO:0000313" key="3">
    <source>
        <dbReference type="EMBL" id="ADZ80323.1"/>
    </source>
</evidence>
<dbReference type="AlphaFoldDB" id="F4C5Z4"/>
<dbReference type="GO" id="GO:0005524">
    <property type="term" value="F:ATP binding"/>
    <property type="evidence" value="ECO:0007669"/>
    <property type="project" value="UniProtKB-UniRule"/>
</dbReference>
<protein>
    <submittedName>
        <fullName evidence="3">RimK domain protein ATP-grasp</fullName>
    </submittedName>
</protein>
<dbReference type="InterPro" id="IPR048936">
    <property type="entry name" value="MvdD-like_ATPgrasp"/>
</dbReference>
<gene>
    <name evidence="3" type="ordered locus">Sph21_3788</name>
</gene>
<reference evidence="3" key="1">
    <citation type="submission" date="2011-03" db="EMBL/GenBank/DDBJ databases">
        <title>Complete sequence of Sphingobacterium sp. 21.</title>
        <authorList>
            <consortium name="US DOE Joint Genome Institute"/>
            <person name="Lucas S."/>
            <person name="Copeland A."/>
            <person name="Lapidus A."/>
            <person name="Cheng J.-F."/>
            <person name="Goodwin L."/>
            <person name="Pitluck S."/>
            <person name="Davenport K."/>
            <person name="Detter J.C."/>
            <person name="Han C."/>
            <person name="Tapia R."/>
            <person name="Land M."/>
            <person name="Hauser L."/>
            <person name="Kyrpides N."/>
            <person name="Ivanova N."/>
            <person name="Ovchinnikova G."/>
            <person name="Pagani I."/>
            <person name="Siebers A.K."/>
            <person name="Allgaier M."/>
            <person name="Thelen M.P."/>
            <person name="Hugenholtz P."/>
            <person name="Woyke T."/>
        </authorList>
    </citation>
    <scope>NUCLEOTIDE SEQUENCE</scope>
    <source>
        <strain evidence="3">21</strain>
    </source>
</reference>
<sequence length="337" mass="38935">MSTQGKMSNKKVLIITHEGDNACVANVTDYIEQIGGNVIRFDVDKYPTTASLTSSYNKQEWSVELEGTMAQLLDDNLTGVWYRRSHYIGRNLKNLIHDAYLPATLGEVKRTLYGMVESLPCFQMERYSTYRRLDSKEEQLKIAHKCGMQIPATCISNSPQKIKEFMQQVGGEFVAKMQSSFAIVKDNIEQVVFTTLLDPEDIEQLEDIQYCPMIFQEKIEKKLELRVTIVGYEFFAFSIDSQKQEDTKIDWRKDGLSLINEWKPFQLPERIKKSLTLLMDYYQLNYGAIDLIVTPDDEYYFLEINPAGEYFWLDQMCGHAISQQIAKVLIGAALRRE</sequence>
<feature type="domain" description="ATP-grasp" evidence="2">
    <location>
        <begin position="140"/>
        <end position="330"/>
    </location>
</feature>
<accession>F4C5Z4</accession>
<dbReference type="PATRIC" id="fig|743722.3.peg.4046"/>
<name>F4C5Z4_SPHS2</name>